<evidence type="ECO:0000256" key="4">
    <source>
        <dbReference type="ARBA" id="ARBA00022714"/>
    </source>
</evidence>
<dbReference type="GO" id="GO:0051537">
    <property type="term" value="F:2 iron, 2 sulfur cluster binding"/>
    <property type="evidence" value="ECO:0007669"/>
    <property type="project" value="UniProtKB-KW"/>
</dbReference>
<dbReference type="InterPro" id="IPR012165">
    <property type="entry name" value="Cyt_c3_hydrogenase_gsu"/>
</dbReference>
<evidence type="ECO:0000256" key="11">
    <source>
        <dbReference type="HAMAP-Rule" id="MF_01211"/>
    </source>
</evidence>
<feature type="binding site" evidence="11 13">
    <location>
        <position position="229"/>
    </location>
    <ligand>
        <name>[2Fe-2S] cluster</name>
        <dbReference type="ChEBI" id="CHEBI:190135"/>
    </ligand>
</feature>
<dbReference type="PRINTS" id="PR00409">
    <property type="entry name" value="PHDIOXRDTASE"/>
</dbReference>
<dbReference type="Gene3D" id="2.10.240.10">
    <property type="entry name" value="Dihydroorotate dehydrogenase, electron transfer subunit"/>
    <property type="match status" value="1"/>
</dbReference>
<accession>A0A6N3C6A7</accession>
<dbReference type="InterPro" id="IPR008333">
    <property type="entry name" value="Cbr1-like_FAD-bd_dom"/>
</dbReference>
<dbReference type="Pfam" id="PF10418">
    <property type="entry name" value="DHODB_Fe-S_bind"/>
    <property type="match status" value="1"/>
</dbReference>
<feature type="domain" description="FAD-binding FR-type" evidence="14">
    <location>
        <begin position="3"/>
        <end position="103"/>
    </location>
</feature>
<comment type="cofactor">
    <cofactor evidence="11">
        <name>[2Fe-2S] cluster</name>
        <dbReference type="ChEBI" id="CHEBI:190135"/>
    </cofactor>
    <text evidence="11">Binds 1 [2Fe-2S] cluster per subunit.</text>
</comment>
<dbReference type="PANTHER" id="PTHR43513">
    <property type="entry name" value="DIHYDROOROTATE DEHYDROGENASE B (NAD(+)), ELECTRON TRANSFER SUBUNIT"/>
    <property type="match status" value="1"/>
</dbReference>
<evidence type="ECO:0000256" key="3">
    <source>
        <dbReference type="ARBA" id="ARBA00022630"/>
    </source>
</evidence>
<evidence type="ECO:0000256" key="2">
    <source>
        <dbReference type="ARBA" id="ARBA00022448"/>
    </source>
</evidence>
<dbReference type="GO" id="GO:0009055">
    <property type="term" value="F:electron transfer activity"/>
    <property type="evidence" value="ECO:0007669"/>
    <property type="project" value="UniProtKB-UniRule"/>
</dbReference>
<dbReference type="InterPro" id="IPR037117">
    <property type="entry name" value="Dihydroorotate_DH_ele_sf"/>
</dbReference>
<evidence type="ECO:0000256" key="12">
    <source>
        <dbReference type="PIRSR" id="PIRSR006816-1"/>
    </source>
</evidence>
<feature type="binding site" evidence="11 13">
    <location>
        <position position="221"/>
    </location>
    <ligand>
        <name>[2Fe-2S] cluster</name>
        <dbReference type="ChEBI" id="CHEBI:190135"/>
    </ligand>
</feature>
<dbReference type="SUPFAM" id="SSF52343">
    <property type="entry name" value="Ferredoxin reductase-like, C-terminal NADP-linked domain"/>
    <property type="match status" value="1"/>
</dbReference>
<dbReference type="UniPathway" id="UPA00070">
    <property type="reaction ID" value="UER00945"/>
</dbReference>
<proteinExistence type="inferred from homology"/>
<dbReference type="GO" id="GO:0046872">
    <property type="term" value="F:metal ion binding"/>
    <property type="evidence" value="ECO:0007669"/>
    <property type="project" value="UniProtKB-KW"/>
</dbReference>
<dbReference type="SUPFAM" id="SSF63380">
    <property type="entry name" value="Riboflavin synthase domain-like"/>
    <property type="match status" value="1"/>
</dbReference>
<feature type="binding site" evidence="11 12">
    <location>
        <begin position="54"/>
        <end position="57"/>
    </location>
    <ligand>
        <name>FAD</name>
        <dbReference type="ChEBI" id="CHEBI:57692"/>
    </ligand>
</feature>
<comment type="cofactor">
    <cofactor evidence="13">
        <name>[2Fe-2S] cluster</name>
        <dbReference type="ChEBI" id="CHEBI:190135"/>
    </cofactor>
    <text evidence="13">Binds 1 [2Fe-2S] cluster per subunit.</text>
</comment>
<keyword evidence="10 11" id="KW-0411">Iron-sulfur</keyword>
<comment type="cofactor">
    <cofactor evidence="11 12">
        <name>FAD</name>
        <dbReference type="ChEBI" id="CHEBI:57692"/>
    </cofactor>
    <text evidence="11 12">Binds 1 FAD per subunit.</text>
</comment>
<name>A0A6N3C6A7_9FIRM</name>
<feature type="binding site" evidence="11 12">
    <location>
        <begin position="78"/>
        <end position="79"/>
    </location>
    <ligand>
        <name>FAD</name>
        <dbReference type="ChEBI" id="CHEBI:57692"/>
    </ligand>
</feature>
<evidence type="ECO:0000313" key="15">
    <source>
        <dbReference type="EMBL" id="VYU08563.1"/>
    </source>
</evidence>
<keyword evidence="6 11" id="KW-0274">FAD</keyword>
<organism evidence="15">
    <name type="scientific">Veillonella atypica</name>
    <dbReference type="NCBI Taxonomy" id="39777"/>
    <lineage>
        <taxon>Bacteria</taxon>
        <taxon>Bacillati</taxon>
        <taxon>Bacillota</taxon>
        <taxon>Negativicutes</taxon>
        <taxon>Veillonellales</taxon>
        <taxon>Veillonellaceae</taxon>
        <taxon>Veillonella</taxon>
    </lineage>
</organism>
<evidence type="ECO:0000256" key="13">
    <source>
        <dbReference type="PIRSR" id="PIRSR006816-2"/>
    </source>
</evidence>
<dbReference type="InterPro" id="IPR023455">
    <property type="entry name" value="Dihydroorotate_DHASE_ETsu"/>
</dbReference>
<evidence type="ECO:0000256" key="7">
    <source>
        <dbReference type="ARBA" id="ARBA00022975"/>
    </source>
</evidence>
<protein>
    <recommendedName>
        <fullName evidence="11">Dihydroorotate dehydrogenase B (NAD(+)), electron transfer subunit</fullName>
    </recommendedName>
    <alternativeName>
        <fullName evidence="11">Dihydroorotate oxidase B, electron transfer subunit</fullName>
    </alternativeName>
</protein>
<dbReference type="HAMAP" id="MF_01211">
    <property type="entry name" value="DHODB_Fe_S_bind"/>
    <property type="match status" value="1"/>
</dbReference>
<dbReference type="InterPro" id="IPR001433">
    <property type="entry name" value="OxRdtase_FAD/NAD-bd"/>
</dbReference>
<dbReference type="GO" id="GO:0050660">
    <property type="term" value="F:flavin adenine dinucleotide binding"/>
    <property type="evidence" value="ECO:0007669"/>
    <property type="project" value="InterPro"/>
</dbReference>
<gene>
    <name evidence="11 15" type="primary">pyrK</name>
    <name evidence="15" type="ORF">VALFYP47_01332</name>
</gene>
<comment type="subunit">
    <text evidence="11">Heterotetramer of 2 PyrK and 2 PyrD type B subunits.</text>
</comment>
<comment type="pathway">
    <text evidence="11">Pyrimidine metabolism; UMP biosynthesis via de novo pathway; orotate from (S)-dihydroorotate (NAD(+) route): step 1/1.</text>
</comment>
<keyword evidence="3 11" id="KW-0285">Flavoprotein</keyword>
<keyword evidence="7 11" id="KW-0665">Pyrimidine biosynthesis</keyword>
<evidence type="ECO:0000256" key="8">
    <source>
        <dbReference type="ARBA" id="ARBA00022982"/>
    </source>
</evidence>
<dbReference type="Gene3D" id="3.40.50.80">
    <property type="entry name" value="Nucleotide-binding domain of ferredoxin-NADP reductase (FNR) module"/>
    <property type="match status" value="1"/>
</dbReference>
<dbReference type="GO" id="GO:0044205">
    <property type="term" value="P:'de novo' UMP biosynthetic process"/>
    <property type="evidence" value="ECO:0007669"/>
    <property type="project" value="UniProtKB-UniRule"/>
</dbReference>
<evidence type="ECO:0000256" key="10">
    <source>
        <dbReference type="ARBA" id="ARBA00023014"/>
    </source>
</evidence>
<dbReference type="CDD" id="cd06218">
    <property type="entry name" value="DHOD_e_trans"/>
    <property type="match status" value="1"/>
</dbReference>
<dbReference type="InterPro" id="IPR017938">
    <property type="entry name" value="Riboflavin_synthase-like_b-brl"/>
</dbReference>
<dbReference type="PROSITE" id="PS51384">
    <property type="entry name" value="FAD_FR"/>
    <property type="match status" value="1"/>
</dbReference>
<comment type="function">
    <text evidence="11">Responsible for channeling the electrons from the oxidation of dihydroorotate from the FMN redox center in the PyrD type B subunit to the ultimate electron acceptor NAD(+).</text>
</comment>
<keyword evidence="9 11" id="KW-0408">Iron</keyword>
<feature type="binding site" evidence="11 12">
    <location>
        <begin position="71"/>
        <end position="73"/>
    </location>
    <ligand>
        <name>FAD</name>
        <dbReference type="ChEBI" id="CHEBI:57692"/>
    </ligand>
</feature>
<evidence type="ECO:0000256" key="1">
    <source>
        <dbReference type="ARBA" id="ARBA00006422"/>
    </source>
</evidence>
<dbReference type="GO" id="GO:0016491">
    <property type="term" value="F:oxidoreductase activity"/>
    <property type="evidence" value="ECO:0007669"/>
    <property type="project" value="InterPro"/>
</dbReference>
<dbReference type="Gene3D" id="2.40.30.10">
    <property type="entry name" value="Translation factors"/>
    <property type="match status" value="1"/>
</dbReference>
<evidence type="ECO:0000256" key="6">
    <source>
        <dbReference type="ARBA" id="ARBA00022827"/>
    </source>
</evidence>
<dbReference type="Pfam" id="PF00970">
    <property type="entry name" value="FAD_binding_6"/>
    <property type="match status" value="1"/>
</dbReference>
<dbReference type="InterPro" id="IPR019480">
    <property type="entry name" value="Dihydroorotate_DH_Fe-S-bd"/>
</dbReference>
<evidence type="ECO:0000256" key="9">
    <source>
        <dbReference type="ARBA" id="ARBA00023004"/>
    </source>
</evidence>
<reference evidence="15" key="1">
    <citation type="submission" date="2019-11" db="EMBL/GenBank/DDBJ databases">
        <authorList>
            <person name="Feng L."/>
        </authorList>
    </citation>
    <scope>NUCLEOTIDE SEQUENCE</scope>
    <source>
        <strain evidence="15">VatypicaLFYP47</strain>
    </source>
</reference>
<sequence length="255" mass="27186">MSGYVEQGEVVRNEQIGSDVWIMDIHAPKQAAEAKVGQFCNVRVADSTAPLLRRPISYAGFDVQKGTITLLYRVVGKGTDIMTRLVPGDTLDCLGPLGEPFVTSENMLLVGGGVGIAPMLCIASHLQDGESAHVILGFRNESETFWADLFKDTTVQIHITTDDGSVGTKGFPTAIMPELINSNTFTSVMTCGPTPMMKGVAQVAKELNVPCQVSLEERMGCGTGGCLGCACDGVGGKRYKVCKDGPVFPAEEVFF</sequence>
<dbReference type="InterPro" id="IPR017927">
    <property type="entry name" value="FAD-bd_FR_type"/>
</dbReference>
<dbReference type="PANTHER" id="PTHR43513:SF3">
    <property type="entry name" value="DIHYDROOROTATE DEHYDROGENASE B (NAD(+)), ELECTRON TRANSFER SUBUNIT-RELATED"/>
    <property type="match status" value="1"/>
</dbReference>
<keyword evidence="4 11" id="KW-0001">2Fe-2S</keyword>
<evidence type="ECO:0000259" key="14">
    <source>
        <dbReference type="PROSITE" id="PS51384"/>
    </source>
</evidence>
<dbReference type="AlphaFoldDB" id="A0A6N3C6A7"/>
<evidence type="ECO:0000256" key="5">
    <source>
        <dbReference type="ARBA" id="ARBA00022723"/>
    </source>
</evidence>
<dbReference type="PIRSF" id="PIRSF006816">
    <property type="entry name" value="Cyc3_hyd_g"/>
    <property type="match status" value="1"/>
</dbReference>
<dbReference type="EMBL" id="CACRUN010000014">
    <property type="protein sequence ID" value="VYU08563.1"/>
    <property type="molecule type" value="Genomic_DNA"/>
</dbReference>
<feature type="binding site" evidence="11 13">
    <location>
        <position position="242"/>
    </location>
    <ligand>
        <name>[2Fe-2S] cluster</name>
        <dbReference type="ChEBI" id="CHEBI:190135"/>
    </ligand>
</feature>
<comment type="similarity">
    <text evidence="1 11">Belongs to the PyrK family.</text>
</comment>
<keyword evidence="2 11" id="KW-0813">Transport</keyword>
<keyword evidence="8 11" id="KW-0249">Electron transport</keyword>
<keyword evidence="5 11" id="KW-0479">Metal-binding</keyword>
<dbReference type="InterPro" id="IPR050353">
    <property type="entry name" value="PyrK_electron_transfer"/>
</dbReference>
<dbReference type="InterPro" id="IPR039261">
    <property type="entry name" value="FNR_nucleotide-bd"/>
</dbReference>
<feature type="binding site" evidence="11 13">
    <location>
        <position position="226"/>
    </location>
    <ligand>
        <name>[2Fe-2S] cluster</name>
        <dbReference type="ChEBI" id="CHEBI:190135"/>
    </ligand>
</feature>
<dbReference type="Pfam" id="PF00175">
    <property type="entry name" value="NAD_binding_1"/>
    <property type="match status" value="1"/>
</dbReference>
<dbReference type="RefSeq" id="WP_156718471.1">
    <property type="nucleotide sequence ID" value="NZ_CACRUN010000014.1"/>
</dbReference>